<dbReference type="AlphaFoldDB" id="A0A7X6LU90"/>
<feature type="transmembrane region" description="Helical" evidence="9">
    <location>
        <begin position="444"/>
        <end position="468"/>
    </location>
</feature>
<feature type="region of interest" description="Disordered" evidence="8">
    <location>
        <begin position="1"/>
        <end position="69"/>
    </location>
</feature>
<keyword evidence="2" id="KW-1003">Cell membrane</keyword>
<keyword evidence="11" id="KW-1185">Reference proteome</keyword>
<evidence type="ECO:0000256" key="7">
    <source>
        <dbReference type="ARBA" id="ARBA00024033"/>
    </source>
</evidence>
<feature type="transmembrane region" description="Helical" evidence="9">
    <location>
        <begin position="413"/>
        <end position="432"/>
    </location>
</feature>
<dbReference type="EMBL" id="JAAXPE010000001">
    <property type="protein sequence ID" value="NKY84179.1"/>
    <property type="molecule type" value="Genomic_DNA"/>
</dbReference>
<keyword evidence="6 9" id="KW-0472">Membrane</keyword>
<sequence length="481" mass="52725">MGARRRQRSTTEGARRDHEHPRTTSPDDGQTRPDRLVPAHRYAEPVNDRSRVADPDELPATKASQRSTGGLTARQRRLLTIAIALFVVSAIVSWTVHIWHGYIDLQVYRNGARAWLDGSDLYGPMPKVFGIGLPFTYPPLAALFFAPLALMPLGAAEWLVLLTSMASLAVTLWLVLTRLRPQSDRTTRLILLIGALAVLGLSEPIRQTYNFGQINLVLMAAVALDALVRKPFWPRGMLIGITVSVKLIPAGYLLYFLLRRDWRACLTLIGSAAGAIALGFLLFPNDSIEYWFHTLVDTGRIGPPQYAGNQSLKGFAFRLGVSDSTATAIWIALSLIAIGLAALWMKRLIDRGHTVAALLVNSAAVLLVSPVSWSHHWVWIAPALLVAGDLIARMPAADAPDTPGRAARRRRMWIAVTTAVTVLFMVGPQWVLPHNADRELRWAWWQQILGSSYVLVAFAALVIAAIAYRPAGARNAASAAA</sequence>
<accession>A0A7X6LU90</accession>
<evidence type="ECO:0000313" key="10">
    <source>
        <dbReference type="EMBL" id="NKY84179.1"/>
    </source>
</evidence>
<evidence type="ECO:0000256" key="5">
    <source>
        <dbReference type="ARBA" id="ARBA00022989"/>
    </source>
</evidence>
<feature type="compositionally biased region" description="Basic and acidic residues" evidence="8">
    <location>
        <begin position="13"/>
        <end position="22"/>
    </location>
</feature>
<evidence type="ECO:0000256" key="8">
    <source>
        <dbReference type="SAM" id="MobiDB-lite"/>
    </source>
</evidence>
<evidence type="ECO:0000256" key="9">
    <source>
        <dbReference type="SAM" id="Phobius"/>
    </source>
</evidence>
<keyword evidence="4 9" id="KW-0812">Transmembrane</keyword>
<evidence type="ECO:0000256" key="1">
    <source>
        <dbReference type="ARBA" id="ARBA00004651"/>
    </source>
</evidence>
<feature type="transmembrane region" description="Helical" evidence="9">
    <location>
        <begin position="185"/>
        <end position="202"/>
    </location>
</feature>
<feature type="transmembrane region" description="Helical" evidence="9">
    <location>
        <begin position="78"/>
        <end position="99"/>
    </location>
</feature>
<feature type="transmembrane region" description="Helical" evidence="9">
    <location>
        <begin position="158"/>
        <end position="179"/>
    </location>
</feature>
<reference evidence="10 11" key="1">
    <citation type="submission" date="2020-04" db="EMBL/GenBank/DDBJ databases">
        <title>MicrobeNet Type strains.</title>
        <authorList>
            <person name="Nicholson A.C."/>
        </authorList>
    </citation>
    <scope>NUCLEOTIDE SEQUENCE [LARGE SCALE GENOMIC DNA]</scope>
    <source>
        <strain evidence="10 11">DSM 44445</strain>
    </source>
</reference>
<feature type="transmembrane region" description="Helical" evidence="9">
    <location>
        <begin position="352"/>
        <end position="370"/>
    </location>
</feature>
<feature type="transmembrane region" description="Helical" evidence="9">
    <location>
        <begin position="327"/>
        <end position="345"/>
    </location>
</feature>
<dbReference type="GO" id="GO:0005886">
    <property type="term" value="C:plasma membrane"/>
    <property type="evidence" value="ECO:0007669"/>
    <property type="project" value="UniProtKB-SubCell"/>
</dbReference>
<evidence type="ECO:0000313" key="11">
    <source>
        <dbReference type="Proteomes" id="UP000523447"/>
    </source>
</evidence>
<feature type="transmembrane region" description="Helical" evidence="9">
    <location>
        <begin position="265"/>
        <end position="283"/>
    </location>
</feature>
<feature type="transmembrane region" description="Helical" evidence="9">
    <location>
        <begin position="376"/>
        <end position="392"/>
    </location>
</feature>
<dbReference type="Pfam" id="PF09594">
    <property type="entry name" value="GT87"/>
    <property type="match status" value="1"/>
</dbReference>
<proteinExistence type="inferred from homology"/>
<evidence type="ECO:0000256" key="4">
    <source>
        <dbReference type="ARBA" id="ARBA00022692"/>
    </source>
</evidence>
<feature type="compositionally biased region" description="Basic and acidic residues" evidence="8">
    <location>
        <begin position="29"/>
        <end position="54"/>
    </location>
</feature>
<evidence type="ECO:0000256" key="6">
    <source>
        <dbReference type="ARBA" id="ARBA00023136"/>
    </source>
</evidence>
<feature type="transmembrane region" description="Helical" evidence="9">
    <location>
        <begin position="238"/>
        <end position="258"/>
    </location>
</feature>
<keyword evidence="5 9" id="KW-1133">Transmembrane helix</keyword>
<gene>
    <name evidence="10" type="ORF">HGA07_00890</name>
</gene>
<keyword evidence="3" id="KW-0808">Transferase</keyword>
<evidence type="ECO:0000256" key="2">
    <source>
        <dbReference type="ARBA" id="ARBA00022475"/>
    </source>
</evidence>
<dbReference type="GO" id="GO:0016758">
    <property type="term" value="F:hexosyltransferase activity"/>
    <property type="evidence" value="ECO:0007669"/>
    <property type="project" value="InterPro"/>
</dbReference>
<organism evidence="10 11">
    <name type="scientific">Nocardia veterana</name>
    <dbReference type="NCBI Taxonomy" id="132249"/>
    <lineage>
        <taxon>Bacteria</taxon>
        <taxon>Bacillati</taxon>
        <taxon>Actinomycetota</taxon>
        <taxon>Actinomycetes</taxon>
        <taxon>Mycobacteriales</taxon>
        <taxon>Nocardiaceae</taxon>
        <taxon>Nocardia</taxon>
    </lineage>
</organism>
<comment type="subcellular location">
    <subcellularLocation>
        <location evidence="1">Cell membrane</location>
        <topology evidence="1">Multi-pass membrane protein</topology>
    </subcellularLocation>
</comment>
<dbReference type="Proteomes" id="UP000523447">
    <property type="component" value="Unassembled WGS sequence"/>
</dbReference>
<protein>
    <submittedName>
        <fullName evidence="10">DUF2029 domain-containing protein</fullName>
    </submittedName>
</protein>
<dbReference type="InterPro" id="IPR018584">
    <property type="entry name" value="GT87"/>
</dbReference>
<comment type="caution">
    <text evidence="10">The sequence shown here is derived from an EMBL/GenBank/DDBJ whole genome shotgun (WGS) entry which is preliminary data.</text>
</comment>
<evidence type="ECO:0000256" key="3">
    <source>
        <dbReference type="ARBA" id="ARBA00022679"/>
    </source>
</evidence>
<comment type="similarity">
    <text evidence="7">Belongs to the glycosyltransferase 87 family.</text>
</comment>
<name>A0A7X6LU90_9NOCA</name>